<comment type="caution">
    <text evidence="9">The sequence shown here is derived from an EMBL/GenBank/DDBJ whole genome shotgun (WGS) entry which is preliminary data.</text>
</comment>
<evidence type="ECO:0000256" key="5">
    <source>
        <dbReference type="PROSITE-ProRule" id="PRU00182"/>
    </source>
</evidence>
<dbReference type="CDD" id="cd00165">
    <property type="entry name" value="S4"/>
    <property type="match status" value="1"/>
</dbReference>
<dbReference type="InterPro" id="IPR020094">
    <property type="entry name" value="TruA/RsuA/RluB/E/F_N"/>
</dbReference>
<evidence type="ECO:0000259" key="8">
    <source>
        <dbReference type="SMART" id="SM00363"/>
    </source>
</evidence>
<keyword evidence="10" id="KW-1185">Reference proteome</keyword>
<dbReference type="PANTHER" id="PTHR47683:SF3">
    <property type="entry name" value="RIBOSOMAL LARGE SUBUNIT PSEUDOURIDINE SYNTHASE B"/>
    <property type="match status" value="1"/>
</dbReference>
<dbReference type="InterPro" id="IPR050343">
    <property type="entry name" value="RsuA_PseudoU_synthase"/>
</dbReference>
<reference evidence="9 10" key="1">
    <citation type="submission" date="2024-01" db="EMBL/GenBank/DDBJ databases">
        <title>Multi-omics insights into the function and evolution of sodium benzoate biodegradation pathways in Benzoatithermus flavus gen. nov., sp. nov. from hot spring.</title>
        <authorList>
            <person name="Hu C.-J."/>
            <person name="Li W.-J."/>
        </authorList>
    </citation>
    <scope>NUCLEOTIDE SEQUENCE [LARGE SCALE GENOMIC DNA]</scope>
    <source>
        <strain evidence="9 10">SYSU G07066</strain>
    </source>
</reference>
<dbReference type="PANTHER" id="PTHR47683">
    <property type="entry name" value="PSEUDOURIDINE SYNTHASE FAMILY PROTEIN-RELATED"/>
    <property type="match status" value="1"/>
</dbReference>
<dbReference type="InterPro" id="IPR036986">
    <property type="entry name" value="S4_RNA-bd_sf"/>
</dbReference>
<dbReference type="Proteomes" id="UP001375743">
    <property type="component" value="Unassembled WGS sequence"/>
</dbReference>
<dbReference type="RefSeq" id="WP_418157987.1">
    <property type="nucleotide sequence ID" value="NZ_JBBLZC010000002.1"/>
</dbReference>
<dbReference type="GO" id="GO:0016853">
    <property type="term" value="F:isomerase activity"/>
    <property type="evidence" value="ECO:0007669"/>
    <property type="project" value="UniProtKB-KW"/>
</dbReference>
<organism evidence="9 10">
    <name type="scientific">Benzoatithermus flavus</name>
    <dbReference type="NCBI Taxonomy" id="3108223"/>
    <lineage>
        <taxon>Bacteria</taxon>
        <taxon>Pseudomonadati</taxon>
        <taxon>Pseudomonadota</taxon>
        <taxon>Alphaproteobacteria</taxon>
        <taxon>Geminicoccales</taxon>
        <taxon>Geminicoccaceae</taxon>
        <taxon>Benzoatithermus</taxon>
    </lineage>
</organism>
<dbReference type="Pfam" id="PF01479">
    <property type="entry name" value="S4"/>
    <property type="match status" value="1"/>
</dbReference>
<evidence type="ECO:0000313" key="9">
    <source>
        <dbReference type="EMBL" id="MEK0082137.1"/>
    </source>
</evidence>
<keyword evidence="3 5" id="KW-0694">RNA-binding</keyword>
<dbReference type="InterPro" id="IPR018496">
    <property type="entry name" value="PsdUridine_synth_RsuA/RluB_CS"/>
</dbReference>
<dbReference type="SUPFAM" id="SSF55174">
    <property type="entry name" value="Alpha-L RNA-binding motif"/>
    <property type="match status" value="1"/>
</dbReference>
<keyword evidence="4 6" id="KW-0413">Isomerase</keyword>
<feature type="domain" description="RNA-binding S4" evidence="8">
    <location>
        <begin position="24"/>
        <end position="82"/>
    </location>
</feature>
<evidence type="ECO:0000313" key="10">
    <source>
        <dbReference type="Proteomes" id="UP001375743"/>
    </source>
</evidence>
<evidence type="ECO:0000256" key="7">
    <source>
        <dbReference type="SAM" id="MobiDB-lite"/>
    </source>
</evidence>
<evidence type="ECO:0000256" key="1">
    <source>
        <dbReference type="ARBA" id="ARBA00000073"/>
    </source>
</evidence>
<dbReference type="InterPro" id="IPR006145">
    <property type="entry name" value="PsdUridine_synth_RsuA/RluA"/>
</dbReference>
<dbReference type="Gene3D" id="3.30.70.580">
    <property type="entry name" value="Pseudouridine synthase I, catalytic domain, N-terminal subdomain"/>
    <property type="match status" value="1"/>
</dbReference>
<dbReference type="InterPro" id="IPR020103">
    <property type="entry name" value="PsdUridine_synth_cat_dom_sf"/>
</dbReference>
<gene>
    <name evidence="9" type="ORF">U1T56_03160</name>
</gene>
<dbReference type="Gene3D" id="3.30.70.1560">
    <property type="entry name" value="Alpha-L RNA-binding motif"/>
    <property type="match status" value="1"/>
</dbReference>
<dbReference type="Pfam" id="PF00849">
    <property type="entry name" value="PseudoU_synth_2"/>
    <property type="match status" value="1"/>
</dbReference>
<feature type="region of interest" description="Disordered" evidence="7">
    <location>
        <begin position="1"/>
        <end position="24"/>
    </location>
</feature>
<dbReference type="InterPro" id="IPR042092">
    <property type="entry name" value="PsdUridine_s_RsuA/RluB/E/F_cat"/>
</dbReference>
<evidence type="ECO:0000256" key="3">
    <source>
        <dbReference type="ARBA" id="ARBA00022884"/>
    </source>
</evidence>
<dbReference type="PROSITE" id="PS01149">
    <property type="entry name" value="PSI_RSU"/>
    <property type="match status" value="1"/>
</dbReference>
<dbReference type="EMBL" id="JBBLZC010000002">
    <property type="protein sequence ID" value="MEK0082137.1"/>
    <property type="molecule type" value="Genomic_DNA"/>
</dbReference>
<name>A0ABU8XLT2_9PROT</name>
<protein>
    <recommendedName>
        <fullName evidence="6">Pseudouridine synthase</fullName>
        <ecNumber evidence="6">5.4.99.-</ecNumber>
    </recommendedName>
</protein>
<dbReference type="NCBIfam" id="TIGR00093">
    <property type="entry name" value="pseudouridine synthase"/>
    <property type="match status" value="1"/>
</dbReference>
<comment type="catalytic activity">
    <reaction evidence="1">
        <text>a uridine in RNA = a pseudouridine in RNA</text>
        <dbReference type="Rhea" id="RHEA:48348"/>
        <dbReference type="Rhea" id="RHEA-COMP:12068"/>
        <dbReference type="Rhea" id="RHEA-COMP:12069"/>
        <dbReference type="ChEBI" id="CHEBI:65314"/>
        <dbReference type="ChEBI" id="CHEBI:65315"/>
    </reaction>
</comment>
<evidence type="ECO:0000256" key="6">
    <source>
        <dbReference type="RuleBase" id="RU003887"/>
    </source>
</evidence>
<evidence type="ECO:0000256" key="4">
    <source>
        <dbReference type="ARBA" id="ARBA00023235"/>
    </source>
</evidence>
<proteinExistence type="inferred from homology"/>
<dbReference type="SUPFAM" id="SSF55120">
    <property type="entry name" value="Pseudouridine synthase"/>
    <property type="match status" value="1"/>
</dbReference>
<dbReference type="EC" id="5.4.99.-" evidence="6"/>
<sequence length="273" mass="30066">MSQSRRRAPSREKGGTGTDPDAGERIAKLIARAGLCSRREAEAWIAERRVAVDGMVLTSPAVRVRPGQRVTVDGKLLPAAEPTRLFRYHKPKGVVTAARDPEGRTTIYDTLPEGLPRLMPVGRLDINSEGLLLLTNDGALKRRLELPATGWLRRYRVRAFGEVDERRLKALADGVTIEGVAYGPIQARLDRMQGGNAWLTVALREGKNREVRRVLEHIGLKVNRLIRVAYGPFQLGSLPKRAVEEVSPKVLRDQLGSLLDRPSAPPRAAASDA</sequence>
<accession>A0ABU8XLT2</accession>
<dbReference type="Gene3D" id="3.10.290.10">
    <property type="entry name" value="RNA-binding S4 domain"/>
    <property type="match status" value="1"/>
</dbReference>
<dbReference type="InterPro" id="IPR000748">
    <property type="entry name" value="PsdUridine_synth_RsuA/RluB/E/F"/>
</dbReference>
<evidence type="ECO:0000256" key="2">
    <source>
        <dbReference type="ARBA" id="ARBA00008348"/>
    </source>
</evidence>
<dbReference type="PROSITE" id="PS50889">
    <property type="entry name" value="S4"/>
    <property type="match status" value="1"/>
</dbReference>
<dbReference type="SMART" id="SM00363">
    <property type="entry name" value="S4"/>
    <property type="match status" value="1"/>
</dbReference>
<dbReference type="InterPro" id="IPR002942">
    <property type="entry name" value="S4_RNA-bd"/>
</dbReference>
<comment type="similarity">
    <text evidence="2 6">Belongs to the pseudouridine synthase RsuA family.</text>
</comment>